<dbReference type="SUPFAM" id="SSF109604">
    <property type="entry name" value="HD-domain/PDEase-like"/>
    <property type="match status" value="1"/>
</dbReference>
<evidence type="ECO:0000313" key="5">
    <source>
        <dbReference type="EMBL" id="MCS2608894.1"/>
    </source>
</evidence>
<organism evidence="5 6">
    <name type="scientific">Halomonas dongshanensis</name>
    <dbReference type="NCBI Taxonomy" id="2890835"/>
    <lineage>
        <taxon>Bacteria</taxon>
        <taxon>Pseudomonadati</taxon>
        <taxon>Pseudomonadota</taxon>
        <taxon>Gammaproteobacteria</taxon>
        <taxon>Oceanospirillales</taxon>
        <taxon>Halomonadaceae</taxon>
        <taxon>Halomonas</taxon>
    </lineage>
</organism>
<accession>A0ABT2EBE6</accession>
<feature type="domain" description="GGDEF" evidence="3">
    <location>
        <begin position="371"/>
        <end position="506"/>
    </location>
</feature>
<dbReference type="Pfam" id="PF08668">
    <property type="entry name" value="HDOD"/>
    <property type="match status" value="1"/>
</dbReference>
<dbReference type="PROSITE" id="PS51833">
    <property type="entry name" value="HDOD"/>
    <property type="match status" value="1"/>
</dbReference>
<reference evidence="5" key="1">
    <citation type="submission" date="2021-11" db="EMBL/GenBank/DDBJ databases">
        <title>Halomonas sp., isolated from a coastal aquaculture zone in Dongshan Bay.</title>
        <authorList>
            <person name="Lin W."/>
        </authorList>
    </citation>
    <scope>NUCLEOTIDE SEQUENCE</scope>
    <source>
        <strain evidence="5">Yzlin-01</strain>
    </source>
</reference>
<dbReference type="InterPro" id="IPR050469">
    <property type="entry name" value="Diguanylate_Cyclase"/>
</dbReference>
<dbReference type="Gene3D" id="3.30.70.270">
    <property type="match status" value="1"/>
</dbReference>
<keyword evidence="6" id="KW-1185">Reference proteome</keyword>
<evidence type="ECO:0000256" key="1">
    <source>
        <dbReference type="ARBA" id="ARBA00012528"/>
    </source>
</evidence>
<name>A0ABT2EBE6_9GAMM</name>
<dbReference type="InterPro" id="IPR000160">
    <property type="entry name" value="GGDEF_dom"/>
</dbReference>
<proteinExistence type="predicted"/>
<protein>
    <recommendedName>
        <fullName evidence="1">diguanylate cyclase</fullName>
        <ecNumber evidence="1">2.7.7.65</ecNumber>
    </recommendedName>
</protein>
<evidence type="ECO:0000313" key="6">
    <source>
        <dbReference type="Proteomes" id="UP001165542"/>
    </source>
</evidence>
<dbReference type="SUPFAM" id="SSF55073">
    <property type="entry name" value="Nucleotide cyclase"/>
    <property type="match status" value="1"/>
</dbReference>
<dbReference type="SMART" id="SM00267">
    <property type="entry name" value="GGDEF"/>
    <property type="match status" value="1"/>
</dbReference>
<comment type="caution">
    <text evidence="5">The sequence shown here is derived from an EMBL/GenBank/DDBJ whole genome shotgun (WGS) entry which is preliminary data.</text>
</comment>
<dbReference type="RefSeq" id="WP_259035399.1">
    <property type="nucleotide sequence ID" value="NZ_JAJISC010000002.1"/>
</dbReference>
<dbReference type="NCBIfam" id="TIGR00254">
    <property type="entry name" value="GGDEF"/>
    <property type="match status" value="1"/>
</dbReference>
<gene>
    <name evidence="5" type="ORF">LLY24_06090</name>
</gene>
<dbReference type="Pfam" id="PF00990">
    <property type="entry name" value="GGDEF"/>
    <property type="match status" value="1"/>
</dbReference>
<comment type="catalytic activity">
    <reaction evidence="2">
        <text>2 GTP = 3',3'-c-di-GMP + 2 diphosphate</text>
        <dbReference type="Rhea" id="RHEA:24898"/>
        <dbReference type="ChEBI" id="CHEBI:33019"/>
        <dbReference type="ChEBI" id="CHEBI:37565"/>
        <dbReference type="ChEBI" id="CHEBI:58805"/>
        <dbReference type="EC" id="2.7.7.65"/>
    </reaction>
</comment>
<dbReference type="CDD" id="cd01949">
    <property type="entry name" value="GGDEF"/>
    <property type="match status" value="1"/>
</dbReference>
<evidence type="ECO:0000259" key="3">
    <source>
        <dbReference type="PROSITE" id="PS50887"/>
    </source>
</evidence>
<dbReference type="EC" id="2.7.7.65" evidence="1"/>
<dbReference type="PROSITE" id="PS50887">
    <property type="entry name" value="GGDEF"/>
    <property type="match status" value="1"/>
</dbReference>
<dbReference type="Proteomes" id="UP001165542">
    <property type="component" value="Unassembled WGS sequence"/>
</dbReference>
<dbReference type="InterPro" id="IPR029787">
    <property type="entry name" value="Nucleotide_cyclase"/>
</dbReference>
<dbReference type="EMBL" id="JAJISC010000002">
    <property type="protein sequence ID" value="MCS2608894.1"/>
    <property type="molecule type" value="Genomic_DNA"/>
</dbReference>
<dbReference type="InterPro" id="IPR013976">
    <property type="entry name" value="HDOD"/>
</dbReference>
<sequence>MSSRRDPPDAVSSHALALVPLPLSISHALHDQQALPSLPTAVTRLLELARSPHAALSEYAAIIESDPALTLRLVALANSAFYAHSQRSVTSGHDAIVRLGLETTLAAALSFGLAKLACVSGLERIWRRAIVAAVAARYLAERLCPDDRHDVFTAALLQDIGMLALSALYPETVDALYSDDELSHAELALRERALLDTDHACVGAWLASQWGVPEALVVAIAQSHFAPLAPTPAEFCLQLSGLVADAWLAPEPIRALQGFLAYVASHRHEELAFDIPLETLLADIKTRLPPWAELMAITALSEHDNERLLSAAQQLLFQQSLSLQQRLHEKERELEAWQARSRLDALTGLASRAYLEEQLLEQFTLSKAEAAPLAIMFIDIDHFKALNDAYGHQLGDSVLQRFSEVLLSVLPEGAVAGRYGGEEFLVLFSYRRACELAPIAQTLIETLQHTAVAQVEEGELRLSVSIGIACSEDADFASPRELIDAADQSMYRIKRTGRGSVALFESPAS</sequence>
<dbReference type="Gene3D" id="1.10.3210.10">
    <property type="entry name" value="Hypothetical protein af1432"/>
    <property type="match status" value="1"/>
</dbReference>
<evidence type="ECO:0000256" key="2">
    <source>
        <dbReference type="ARBA" id="ARBA00034247"/>
    </source>
</evidence>
<dbReference type="PANTHER" id="PTHR45138:SF9">
    <property type="entry name" value="DIGUANYLATE CYCLASE DGCM-RELATED"/>
    <property type="match status" value="1"/>
</dbReference>
<evidence type="ECO:0000259" key="4">
    <source>
        <dbReference type="PROSITE" id="PS51833"/>
    </source>
</evidence>
<dbReference type="PANTHER" id="PTHR45138">
    <property type="entry name" value="REGULATORY COMPONENTS OF SENSORY TRANSDUCTION SYSTEM"/>
    <property type="match status" value="1"/>
</dbReference>
<feature type="domain" description="HDOD" evidence="4">
    <location>
        <begin position="35"/>
        <end position="226"/>
    </location>
</feature>
<dbReference type="InterPro" id="IPR043128">
    <property type="entry name" value="Rev_trsase/Diguanyl_cyclase"/>
</dbReference>